<keyword evidence="3" id="KW-1185">Reference proteome</keyword>
<sequence>MMGYSNHSIGFEKEKKVPISQANPVQLSEIMMRLRFKAHNETSAFIYKYQVEYQYQYRYYLAKLSRYESLEHSVTIQLCSMMPEARYRINENAGYILKNYTDEEIYYSRYPVPQNLCYNEVQIFKDYISFLSMRRSLLESRKKIWRLYSTIETKKKVQKLWESEYYEALEEKYENDYTYNLTVNNFGRQVKDYAEKLRQIRFSESRKVKESMVLGMLESQGQDDYEKKYSDNEQVKNDYKDTCPYSAFSFDKRRVCLHRPTRSQSPEHVRTSKNQNNRGDVESMIPDSELVKKELNKLPPRPGDSSPQSP</sequence>
<comment type="caution">
    <text evidence="2">The sequence shown here is derived from an EMBL/GenBank/DDBJ whole genome shotgun (WGS) entry which is preliminary data.</text>
</comment>
<feature type="region of interest" description="Disordered" evidence="1">
    <location>
        <begin position="259"/>
        <end position="310"/>
    </location>
</feature>
<dbReference type="Proteomes" id="UP001311799">
    <property type="component" value="Unassembled WGS sequence"/>
</dbReference>
<name>A0AAV9Y1J8_9CRYT</name>
<evidence type="ECO:0000313" key="2">
    <source>
        <dbReference type="EMBL" id="KAK6590714.1"/>
    </source>
</evidence>
<evidence type="ECO:0000313" key="3">
    <source>
        <dbReference type="Proteomes" id="UP001311799"/>
    </source>
</evidence>
<accession>A0AAV9Y1J8</accession>
<protein>
    <submittedName>
        <fullName evidence="2">Uncharacterized protein</fullName>
    </submittedName>
</protein>
<evidence type="ECO:0000256" key="1">
    <source>
        <dbReference type="SAM" id="MobiDB-lite"/>
    </source>
</evidence>
<dbReference type="AlphaFoldDB" id="A0AAV9Y1J8"/>
<reference evidence="2 3" key="1">
    <citation type="submission" date="2023-10" db="EMBL/GenBank/DDBJ databases">
        <title>Comparative genomics analysis reveals potential genetic determinants of host preference in Cryptosporidium xiaoi.</title>
        <authorList>
            <person name="Xiao L."/>
            <person name="Li J."/>
        </authorList>
    </citation>
    <scope>NUCLEOTIDE SEQUENCE [LARGE SCALE GENOMIC DNA]</scope>
    <source>
        <strain evidence="2 3">52996</strain>
    </source>
</reference>
<gene>
    <name evidence="2" type="ORF">RS030_142143</name>
</gene>
<dbReference type="EMBL" id="JAWDEY010000005">
    <property type="protein sequence ID" value="KAK6590714.1"/>
    <property type="molecule type" value="Genomic_DNA"/>
</dbReference>
<proteinExistence type="predicted"/>
<organism evidence="2 3">
    <name type="scientific">Cryptosporidium xiaoi</name>
    <dbReference type="NCBI Taxonomy" id="659607"/>
    <lineage>
        <taxon>Eukaryota</taxon>
        <taxon>Sar</taxon>
        <taxon>Alveolata</taxon>
        <taxon>Apicomplexa</taxon>
        <taxon>Conoidasida</taxon>
        <taxon>Coccidia</taxon>
        <taxon>Eucoccidiorida</taxon>
        <taxon>Eimeriorina</taxon>
        <taxon>Cryptosporidiidae</taxon>
        <taxon>Cryptosporidium</taxon>
    </lineage>
</organism>